<evidence type="ECO:0000313" key="10">
    <source>
        <dbReference type="Proteomes" id="UP000306236"/>
    </source>
</evidence>
<feature type="transmembrane region" description="Helical" evidence="8">
    <location>
        <begin position="129"/>
        <end position="152"/>
    </location>
</feature>
<dbReference type="EMBL" id="SSWX01000011">
    <property type="protein sequence ID" value="THJ33222.1"/>
    <property type="molecule type" value="Genomic_DNA"/>
</dbReference>
<feature type="transmembrane region" description="Helical" evidence="8">
    <location>
        <begin position="95"/>
        <end position="117"/>
    </location>
</feature>
<keyword evidence="5 8" id="KW-0812">Transmembrane</keyword>
<name>A0A4V3YWZ0_9BURK</name>
<dbReference type="InterPro" id="IPR002781">
    <property type="entry name" value="TM_pro_TauE-like"/>
</dbReference>
<keyword evidence="10" id="KW-1185">Reference proteome</keyword>
<gene>
    <name evidence="9" type="ORF">E8K88_09860</name>
</gene>
<sequence>MDAWWIVVLGAMAAGLVQGIAGFGFGMVAMSFWVWILEPQAAAALAVLGAVQGQLIAAVTVRRGFNACALAPFILGGLLGLPLGIYLLPQLDMQWFKLLLGLFLVVVCPLMMFSALLPRITYRPRWADALVGLFGGVMGGLGGMTGVLPSLWCTLTGMEKDAQRAVLQNFNLSLLLVTTASYIATGLVTAEVWLTYAMVAPAILIPSLMGGKLYKGLSERRFKQCVLGLLTASGITMLIAAVWPLLLH</sequence>
<evidence type="ECO:0000313" key="9">
    <source>
        <dbReference type="EMBL" id="THJ33222.1"/>
    </source>
</evidence>
<proteinExistence type="inferred from homology"/>
<evidence type="ECO:0000256" key="8">
    <source>
        <dbReference type="RuleBase" id="RU363041"/>
    </source>
</evidence>
<keyword evidence="3" id="KW-0813">Transport</keyword>
<dbReference type="Proteomes" id="UP000306236">
    <property type="component" value="Unassembled WGS sequence"/>
</dbReference>
<dbReference type="OrthoDB" id="8717848at2"/>
<dbReference type="PANTHER" id="PTHR30269">
    <property type="entry name" value="TRANSMEMBRANE PROTEIN YFCA"/>
    <property type="match status" value="1"/>
</dbReference>
<organism evidence="9 10">
    <name type="scientific">Lampropedia aestuarii</name>
    <dbReference type="NCBI Taxonomy" id="2562762"/>
    <lineage>
        <taxon>Bacteria</taxon>
        <taxon>Pseudomonadati</taxon>
        <taxon>Pseudomonadota</taxon>
        <taxon>Betaproteobacteria</taxon>
        <taxon>Burkholderiales</taxon>
        <taxon>Comamonadaceae</taxon>
        <taxon>Lampropedia</taxon>
    </lineage>
</organism>
<comment type="similarity">
    <text evidence="2 8">Belongs to the 4-toluene sulfonate uptake permease (TSUP) (TC 2.A.102) family.</text>
</comment>
<evidence type="ECO:0000256" key="6">
    <source>
        <dbReference type="ARBA" id="ARBA00022989"/>
    </source>
</evidence>
<feature type="transmembrane region" description="Helical" evidence="8">
    <location>
        <begin position="68"/>
        <end position="89"/>
    </location>
</feature>
<dbReference type="InterPro" id="IPR052017">
    <property type="entry name" value="TSUP"/>
</dbReference>
<comment type="subcellular location">
    <subcellularLocation>
        <location evidence="1 8">Cell membrane</location>
        <topology evidence="1 8">Multi-pass membrane protein</topology>
    </subcellularLocation>
</comment>
<accession>A0A4V3YWZ0</accession>
<keyword evidence="6 8" id="KW-1133">Transmembrane helix</keyword>
<dbReference type="AlphaFoldDB" id="A0A4V3YWZ0"/>
<feature type="transmembrane region" description="Helical" evidence="8">
    <location>
        <begin position="226"/>
        <end position="246"/>
    </location>
</feature>
<keyword evidence="4 8" id="KW-1003">Cell membrane</keyword>
<evidence type="ECO:0000256" key="5">
    <source>
        <dbReference type="ARBA" id="ARBA00022692"/>
    </source>
</evidence>
<evidence type="ECO:0000256" key="2">
    <source>
        <dbReference type="ARBA" id="ARBA00009142"/>
    </source>
</evidence>
<dbReference type="Pfam" id="PF01925">
    <property type="entry name" value="TauE"/>
    <property type="match status" value="1"/>
</dbReference>
<evidence type="ECO:0000256" key="7">
    <source>
        <dbReference type="ARBA" id="ARBA00023136"/>
    </source>
</evidence>
<comment type="caution">
    <text evidence="9">The sequence shown here is derived from an EMBL/GenBank/DDBJ whole genome shotgun (WGS) entry which is preliminary data.</text>
</comment>
<reference evidence="9 10" key="1">
    <citation type="submission" date="2019-04" db="EMBL/GenBank/DDBJ databases">
        <title>Lampropedia sp YIM MLB12 draf genome.</title>
        <authorList>
            <person name="Wang Y.-X."/>
        </authorList>
    </citation>
    <scope>NUCLEOTIDE SEQUENCE [LARGE SCALE GENOMIC DNA]</scope>
    <source>
        <strain evidence="9 10">YIM MLB12</strain>
    </source>
</reference>
<evidence type="ECO:0000256" key="1">
    <source>
        <dbReference type="ARBA" id="ARBA00004651"/>
    </source>
</evidence>
<feature type="transmembrane region" description="Helical" evidence="8">
    <location>
        <begin position="7"/>
        <end position="36"/>
    </location>
</feature>
<dbReference type="RefSeq" id="WP_136406497.1">
    <property type="nucleotide sequence ID" value="NZ_SSWX01000011.1"/>
</dbReference>
<protein>
    <recommendedName>
        <fullName evidence="8">Probable membrane transporter protein</fullName>
    </recommendedName>
</protein>
<feature type="transmembrane region" description="Helical" evidence="8">
    <location>
        <begin position="42"/>
        <end position="61"/>
    </location>
</feature>
<keyword evidence="7 8" id="KW-0472">Membrane</keyword>
<dbReference type="GO" id="GO:0005886">
    <property type="term" value="C:plasma membrane"/>
    <property type="evidence" value="ECO:0007669"/>
    <property type="project" value="UniProtKB-SubCell"/>
</dbReference>
<feature type="transmembrane region" description="Helical" evidence="8">
    <location>
        <begin position="172"/>
        <end position="205"/>
    </location>
</feature>
<evidence type="ECO:0000256" key="3">
    <source>
        <dbReference type="ARBA" id="ARBA00022448"/>
    </source>
</evidence>
<evidence type="ECO:0000256" key="4">
    <source>
        <dbReference type="ARBA" id="ARBA00022475"/>
    </source>
</evidence>
<dbReference type="PANTHER" id="PTHR30269:SF37">
    <property type="entry name" value="MEMBRANE TRANSPORTER PROTEIN"/>
    <property type="match status" value="1"/>
</dbReference>